<organism evidence="1 2">
    <name type="scientific">Trifolium pratense</name>
    <name type="common">Red clover</name>
    <dbReference type="NCBI Taxonomy" id="57577"/>
    <lineage>
        <taxon>Eukaryota</taxon>
        <taxon>Viridiplantae</taxon>
        <taxon>Streptophyta</taxon>
        <taxon>Embryophyta</taxon>
        <taxon>Tracheophyta</taxon>
        <taxon>Spermatophyta</taxon>
        <taxon>Magnoliopsida</taxon>
        <taxon>eudicotyledons</taxon>
        <taxon>Gunneridae</taxon>
        <taxon>Pentapetalae</taxon>
        <taxon>rosids</taxon>
        <taxon>fabids</taxon>
        <taxon>Fabales</taxon>
        <taxon>Fabaceae</taxon>
        <taxon>Papilionoideae</taxon>
        <taxon>50 kb inversion clade</taxon>
        <taxon>NPAAA clade</taxon>
        <taxon>Hologalegina</taxon>
        <taxon>IRL clade</taxon>
        <taxon>Trifolieae</taxon>
        <taxon>Trifolium</taxon>
    </lineage>
</organism>
<proteinExistence type="predicted"/>
<gene>
    <name evidence="1" type="ORF">L195_g002491</name>
</gene>
<dbReference type="AlphaFoldDB" id="A0A2K3NSL5"/>
<evidence type="ECO:0000313" key="2">
    <source>
        <dbReference type="Proteomes" id="UP000236291"/>
    </source>
</evidence>
<evidence type="ECO:0000313" key="1">
    <source>
        <dbReference type="EMBL" id="PNY06029.1"/>
    </source>
</evidence>
<sequence>MVPNLWSVCDQFGKLCSIPSPRLEAIDCRFSLLQMLSMLMHEVGSLAGELGDMEGVNGASGAVNRRIVKRRFKAWGMGQAMQSSQGGAGGLSN</sequence>
<reference evidence="1 2" key="2">
    <citation type="journal article" date="2017" name="Front. Plant Sci.">
        <title>Gene Classification and Mining of Molecular Markers Useful in Red Clover (Trifolium pratense) Breeding.</title>
        <authorList>
            <person name="Istvanek J."/>
            <person name="Dluhosova J."/>
            <person name="Dluhos P."/>
            <person name="Patkova L."/>
            <person name="Nedelnik J."/>
            <person name="Repkova J."/>
        </authorList>
    </citation>
    <scope>NUCLEOTIDE SEQUENCE [LARGE SCALE GENOMIC DNA]</scope>
    <source>
        <strain evidence="2">cv. Tatra</strain>
        <tissue evidence="1">Young leaves</tissue>
    </source>
</reference>
<dbReference type="Proteomes" id="UP000236291">
    <property type="component" value="Unassembled WGS sequence"/>
</dbReference>
<protein>
    <submittedName>
        <fullName evidence="1">Uncharacterized protein</fullName>
    </submittedName>
</protein>
<reference evidence="1 2" key="1">
    <citation type="journal article" date="2014" name="Am. J. Bot.">
        <title>Genome assembly and annotation for red clover (Trifolium pratense; Fabaceae).</title>
        <authorList>
            <person name="Istvanek J."/>
            <person name="Jaros M."/>
            <person name="Krenek A."/>
            <person name="Repkova J."/>
        </authorList>
    </citation>
    <scope>NUCLEOTIDE SEQUENCE [LARGE SCALE GENOMIC DNA]</scope>
    <source>
        <strain evidence="2">cv. Tatra</strain>
        <tissue evidence="1">Young leaves</tissue>
    </source>
</reference>
<comment type="caution">
    <text evidence="1">The sequence shown here is derived from an EMBL/GenBank/DDBJ whole genome shotgun (WGS) entry which is preliminary data.</text>
</comment>
<accession>A0A2K3NSL5</accession>
<name>A0A2K3NSL5_TRIPR</name>
<dbReference type="EMBL" id="ASHM01001103">
    <property type="protein sequence ID" value="PNY06029.1"/>
    <property type="molecule type" value="Genomic_DNA"/>
</dbReference>